<organism evidence="3 4">
    <name type="scientific">Stylonychia lemnae</name>
    <name type="common">Ciliate</name>
    <dbReference type="NCBI Taxonomy" id="5949"/>
    <lineage>
        <taxon>Eukaryota</taxon>
        <taxon>Sar</taxon>
        <taxon>Alveolata</taxon>
        <taxon>Ciliophora</taxon>
        <taxon>Intramacronucleata</taxon>
        <taxon>Spirotrichea</taxon>
        <taxon>Stichotrichia</taxon>
        <taxon>Sporadotrichida</taxon>
        <taxon>Oxytrichidae</taxon>
        <taxon>Stylonychinae</taxon>
        <taxon>Stylonychia</taxon>
    </lineage>
</organism>
<dbReference type="InParanoid" id="A0A078B9G0"/>
<accession>A0A078B9G0</accession>
<feature type="compositionally biased region" description="Polar residues" evidence="2">
    <location>
        <begin position="656"/>
        <end position="678"/>
    </location>
</feature>
<feature type="region of interest" description="Disordered" evidence="2">
    <location>
        <begin position="656"/>
        <end position="679"/>
    </location>
</feature>
<reference evidence="3 4" key="1">
    <citation type="submission" date="2014-06" db="EMBL/GenBank/DDBJ databases">
        <authorList>
            <person name="Swart Estienne"/>
        </authorList>
    </citation>
    <scope>NUCLEOTIDE SEQUENCE [LARGE SCALE GENOMIC DNA]</scope>
    <source>
        <strain evidence="3 4">130c</strain>
    </source>
</reference>
<keyword evidence="4" id="KW-1185">Reference proteome</keyword>
<sequence>MNSQFVCEKKDSEREIKIVPPEAHAINLAKKDKTTFEQKLKEFVANDLIGSFNWKETFQGQNSISQLESINTYGVVLIAYGNCLVLLKDTQNSRVFIDVQDFITVKPFYYKFSGIIKLVKVAENAKDKYLGLQIDQELYILDTAKFLDTPDQGSKAFSTNEASIINKLKIDINSYVRQLSFNPDDNFKQCLITTNIRKLVLFDLVSGATKQIEDDVTSAIFNKSGEHVIASFYREQDHLEILDKNSLQSLSKLTISIGEDCKHDKYRVYQLCDYFGDNLIIGGCGFVSPDQIADNFGFLLQIWIGQNLTPQSTMNQIKSDRKLKIQFLFDQQPNNDEDPTSFKLQYASKDPLCKNVIGVLGVSQCKEPIFFSIEEGVLKYTYEFVTVKFMVTVPGGFDEIANLGQYQGFAMIKFRPSDQAQTFDLDMGDHTIAYMYPPLIIQQGIDGELHEGMIFIPRFEQDNLLVQTKPIPKSQSVVQSSPQAQVQRQNEEQKKKAEEEKKQQQPFPQIQPNTSLQQPLSQTQNTQSRNQFSFSGPNPTQLQQNSNQQNSFALGQDQNQIKHSNTFSTQQQKLPVQQLQHSQTSTMFGSLSQSPIQTDPFKDGTFATPQTNKNSQTYLQSSSQTGAFALGQKLIQPQLKSSTKIIGSQQTLPLQNQPSNFSFSQPQIQADQAQNKSQAIPIAKSQLAPQQLTQQQQIQQQNNTQQSIPLSQQPIQVQISQQAIVQSKQKTPIQVQIEDFEKKMTDHYNKEVVDLLKQVKDNLPNFQSLKDDLRANNIKWDIFYQLLNNSKTFSRIQNSQYQNKQQIKHQIENLRTQASQIIQIREQFSKTKQEIRNSQYKDDFGLSFQQGKRLKDLIFFEDSKVDKKLQFNKAQKQKLATIVDKALDILERIKPQKEKSLNSQKLNEPTQIQCEKVKSMALRQQAQNYTRNKFLSRGVNPQANDSDSQQNLTILKEFFEIKKDNINETIEIARNKQQKYIKQFQKYSEKINSDMASKKIYSNEGNLLRIIDQPIQLTQIINSYNSKLYKDQ</sequence>
<dbReference type="AlphaFoldDB" id="A0A078B9G0"/>
<feature type="compositionally biased region" description="Basic and acidic residues" evidence="2">
    <location>
        <begin position="489"/>
        <end position="503"/>
    </location>
</feature>
<evidence type="ECO:0000313" key="3">
    <source>
        <dbReference type="EMBL" id="CDW91044.1"/>
    </source>
</evidence>
<gene>
    <name evidence="3" type="primary">Contig280.g322</name>
    <name evidence="3" type="ORF">STYLEM_20193</name>
</gene>
<feature type="coiled-coil region" evidence="1">
    <location>
        <begin position="956"/>
        <end position="983"/>
    </location>
</feature>
<keyword evidence="1" id="KW-0175">Coiled coil</keyword>
<feature type="compositionally biased region" description="Low complexity" evidence="2">
    <location>
        <begin position="474"/>
        <end position="488"/>
    </location>
</feature>
<proteinExistence type="predicted"/>
<evidence type="ECO:0000256" key="2">
    <source>
        <dbReference type="SAM" id="MobiDB-lite"/>
    </source>
</evidence>
<dbReference type="Proteomes" id="UP000039865">
    <property type="component" value="Unassembled WGS sequence"/>
</dbReference>
<feature type="compositionally biased region" description="Polar residues" evidence="2">
    <location>
        <begin position="506"/>
        <end position="540"/>
    </location>
</feature>
<evidence type="ECO:0000256" key="1">
    <source>
        <dbReference type="SAM" id="Coils"/>
    </source>
</evidence>
<feature type="region of interest" description="Disordered" evidence="2">
    <location>
        <begin position="567"/>
        <end position="592"/>
    </location>
</feature>
<feature type="region of interest" description="Disordered" evidence="2">
    <location>
        <begin position="474"/>
        <end position="546"/>
    </location>
</feature>
<dbReference type="EMBL" id="CCKQ01019037">
    <property type="protein sequence ID" value="CDW91044.1"/>
    <property type="molecule type" value="Genomic_DNA"/>
</dbReference>
<evidence type="ECO:0000313" key="4">
    <source>
        <dbReference type="Proteomes" id="UP000039865"/>
    </source>
</evidence>
<name>A0A078B9G0_STYLE</name>
<feature type="compositionally biased region" description="Low complexity" evidence="2">
    <location>
        <begin position="570"/>
        <end position="583"/>
    </location>
</feature>
<protein>
    <submittedName>
        <fullName evidence="3">Uncharacterized protein</fullName>
    </submittedName>
</protein>